<sequence>MGNILRSQKQQQQQQKPQEPVDPHGLKPVTAAIAALTRDLRSFESSSVVPEGLGQHVTSSNQEQITWYKYMSEAYRTTAPSPRTPGEAAQLVATALNWIPRVDLEGIFEFYNFPTSSLPAASSNHLLTSLPAGVQFVLNTLPVNVNCIGDGDGFTAYVAIRDDPRELANVPQEVYEMLTARTKARIRRDYWSADTLRSTLEKSGYKIIICSGNEILARKYRIRLRCSGA</sequence>
<dbReference type="Gene3D" id="1.20.120.1910">
    <property type="entry name" value="Cysteine-tRNA ligase, C-terminal anti-codon recognition domain"/>
    <property type="match status" value="1"/>
</dbReference>
<dbReference type="Proteomes" id="UP001231189">
    <property type="component" value="Unassembled WGS sequence"/>
</dbReference>
<proteinExistence type="predicted"/>
<evidence type="ECO:0000313" key="3">
    <source>
        <dbReference type="Proteomes" id="UP001231189"/>
    </source>
</evidence>
<reference evidence="2" key="1">
    <citation type="submission" date="2023-07" db="EMBL/GenBank/DDBJ databases">
        <title>A chromosome-level genome assembly of Lolium multiflorum.</title>
        <authorList>
            <person name="Chen Y."/>
            <person name="Copetti D."/>
            <person name="Kolliker R."/>
            <person name="Studer B."/>
        </authorList>
    </citation>
    <scope>NUCLEOTIDE SEQUENCE</scope>
    <source>
        <strain evidence="2">02402/16</strain>
        <tissue evidence="2">Leaf</tissue>
    </source>
</reference>
<name>A0AAD8RPM0_LOLMU</name>
<feature type="compositionally biased region" description="Low complexity" evidence="1">
    <location>
        <begin position="8"/>
        <end position="18"/>
    </location>
</feature>
<evidence type="ECO:0000256" key="1">
    <source>
        <dbReference type="SAM" id="MobiDB-lite"/>
    </source>
</evidence>
<protein>
    <submittedName>
        <fullName evidence="2">Uncharacterized protein</fullName>
    </submittedName>
</protein>
<feature type="region of interest" description="Disordered" evidence="1">
    <location>
        <begin position="1"/>
        <end position="26"/>
    </location>
</feature>
<organism evidence="2 3">
    <name type="scientific">Lolium multiflorum</name>
    <name type="common">Italian ryegrass</name>
    <name type="synonym">Lolium perenne subsp. multiflorum</name>
    <dbReference type="NCBI Taxonomy" id="4521"/>
    <lineage>
        <taxon>Eukaryota</taxon>
        <taxon>Viridiplantae</taxon>
        <taxon>Streptophyta</taxon>
        <taxon>Embryophyta</taxon>
        <taxon>Tracheophyta</taxon>
        <taxon>Spermatophyta</taxon>
        <taxon>Magnoliopsida</taxon>
        <taxon>Liliopsida</taxon>
        <taxon>Poales</taxon>
        <taxon>Poaceae</taxon>
        <taxon>BOP clade</taxon>
        <taxon>Pooideae</taxon>
        <taxon>Poodae</taxon>
        <taxon>Poeae</taxon>
        <taxon>Poeae Chloroplast Group 2 (Poeae type)</taxon>
        <taxon>Loliodinae</taxon>
        <taxon>Loliinae</taxon>
        <taxon>Lolium</taxon>
    </lineage>
</organism>
<dbReference type="AlphaFoldDB" id="A0AAD8RPM0"/>
<gene>
    <name evidence="2" type="ORF">QYE76_003600</name>
</gene>
<evidence type="ECO:0000313" key="2">
    <source>
        <dbReference type="EMBL" id="KAK1629285.1"/>
    </source>
</evidence>
<dbReference type="EMBL" id="JAUUTY010000005">
    <property type="protein sequence ID" value="KAK1629285.1"/>
    <property type="molecule type" value="Genomic_DNA"/>
</dbReference>
<comment type="caution">
    <text evidence="2">The sequence shown here is derived from an EMBL/GenBank/DDBJ whole genome shotgun (WGS) entry which is preliminary data.</text>
</comment>
<accession>A0AAD8RPM0</accession>
<keyword evidence="3" id="KW-1185">Reference proteome</keyword>